<reference evidence="2 3" key="1">
    <citation type="submission" date="2019-01" db="EMBL/GenBank/DDBJ databases">
        <title>Draft genome sequences of three monokaryotic isolates of the white-rot basidiomycete fungus Dichomitus squalens.</title>
        <authorList>
            <consortium name="DOE Joint Genome Institute"/>
            <person name="Lopez S.C."/>
            <person name="Andreopoulos B."/>
            <person name="Pangilinan J."/>
            <person name="Lipzen A."/>
            <person name="Riley R."/>
            <person name="Ahrendt S."/>
            <person name="Ng V."/>
            <person name="Barry K."/>
            <person name="Daum C."/>
            <person name="Grigoriev I.V."/>
            <person name="Hilden K.S."/>
            <person name="Makela M.R."/>
            <person name="de Vries R.P."/>
        </authorList>
    </citation>
    <scope>NUCLEOTIDE SEQUENCE [LARGE SCALE GENOMIC DNA]</scope>
    <source>
        <strain evidence="2 3">CBS 464.89</strain>
    </source>
</reference>
<gene>
    <name evidence="2" type="ORF">BD310DRAFT_983020</name>
</gene>
<organism evidence="2 3">
    <name type="scientific">Dichomitus squalens</name>
    <dbReference type="NCBI Taxonomy" id="114155"/>
    <lineage>
        <taxon>Eukaryota</taxon>
        <taxon>Fungi</taxon>
        <taxon>Dikarya</taxon>
        <taxon>Basidiomycota</taxon>
        <taxon>Agaricomycotina</taxon>
        <taxon>Agaricomycetes</taxon>
        <taxon>Polyporales</taxon>
        <taxon>Polyporaceae</taxon>
        <taxon>Dichomitus</taxon>
    </lineage>
</organism>
<evidence type="ECO:0000256" key="1">
    <source>
        <dbReference type="SAM" id="MobiDB-lite"/>
    </source>
</evidence>
<feature type="region of interest" description="Disordered" evidence="1">
    <location>
        <begin position="1"/>
        <end position="33"/>
    </location>
</feature>
<proteinExistence type="predicted"/>
<sequence>MALPSFRFKDRSASHTAAGQSAKDATRQSSEVQGSTTREVRILYWTTSARVPETTIVDVTIGKFLNVRRWIPSVRFGGMHWFVQVWNEDLGEWISTFRWDVQVKIARHTVTVLVRELDCHVCLALGREVEIQQMRRGIEKIEEWEPVDLRVPSPTKVGEDFTVVSWDATGAVPQVFIVTLTNQGRLIIEDFPQLAEHCFHDRHPRPVFCGTRVWNPRTLKWELQSELLDYFPLKGYNF</sequence>
<protein>
    <submittedName>
        <fullName evidence="2">Uncharacterized protein</fullName>
    </submittedName>
</protein>
<evidence type="ECO:0000313" key="2">
    <source>
        <dbReference type="EMBL" id="TBU51017.1"/>
    </source>
</evidence>
<accession>A0A4Q9PCR6</accession>
<dbReference type="EMBL" id="ML145444">
    <property type="protein sequence ID" value="TBU51017.1"/>
    <property type="molecule type" value="Genomic_DNA"/>
</dbReference>
<evidence type="ECO:0000313" key="3">
    <source>
        <dbReference type="Proteomes" id="UP000292082"/>
    </source>
</evidence>
<dbReference type="Proteomes" id="UP000292082">
    <property type="component" value="Unassembled WGS sequence"/>
</dbReference>
<keyword evidence="3" id="KW-1185">Reference proteome</keyword>
<name>A0A4Q9PCR6_9APHY</name>
<dbReference type="AlphaFoldDB" id="A0A4Q9PCR6"/>
<feature type="non-terminal residue" evidence="2">
    <location>
        <position position="238"/>
    </location>
</feature>